<dbReference type="Proteomes" id="UP000562352">
    <property type="component" value="Unassembled WGS sequence"/>
</dbReference>
<dbReference type="SUPFAM" id="SSF53474">
    <property type="entry name" value="alpha/beta-Hydrolases"/>
    <property type="match status" value="1"/>
</dbReference>
<feature type="chain" id="PRO_5032847198" description="Peptidase S9 prolyl oligopeptidase catalytic domain-containing protein" evidence="4">
    <location>
        <begin position="23"/>
        <end position="493"/>
    </location>
</feature>
<gene>
    <name evidence="6" type="ORF">FHS22_004961</name>
</gene>
<dbReference type="Pfam" id="PF00326">
    <property type="entry name" value="Peptidase_S9"/>
    <property type="match status" value="1"/>
</dbReference>
<accession>A0A841D613</accession>
<dbReference type="PROSITE" id="PS00708">
    <property type="entry name" value="PRO_ENDOPEP_SER"/>
    <property type="match status" value="1"/>
</dbReference>
<dbReference type="PANTHER" id="PTHR43265">
    <property type="entry name" value="ESTERASE ESTD"/>
    <property type="match status" value="1"/>
</dbReference>
<evidence type="ECO:0000256" key="2">
    <source>
        <dbReference type="SAM" id="MobiDB-lite"/>
    </source>
</evidence>
<name>A0A841D613_PLAVE</name>
<evidence type="ECO:0000259" key="5">
    <source>
        <dbReference type="Pfam" id="PF00326"/>
    </source>
</evidence>
<keyword evidence="4" id="KW-0732">Signal</keyword>
<keyword evidence="1" id="KW-0378">Hydrolase</keyword>
<dbReference type="PANTHER" id="PTHR43265:SF1">
    <property type="entry name" value="ESTERASE ESTD"/>
    <property type="match status" value="1"/>
</dbReference>
<dbReference type="GO" id="GO:0006508">
    <property type="term" value="P:proteolysis"/>
    <property type="evidence" value="ECO:0007669"/>
    <property type="project" value="InterPro"/>
</dbReference>
<keyword evidence="7" id="KW-1185">Reference proteome</keyword>
<evidence type="ECO:0000313" key="6">
    <source>
        <dbReference type="EMBL" id="MBB5965671.1"/>
    </source>
</evidence>
<keyword evidence="3" id="KW-1133">Transmembrane helix</keyword>
<comment type="caution">
    <text evidence="6">The sequence shown here is derived from an EMBL/GenBank/DDBJ whole genome shotgun (WGS) entry which is preliminary data.</text>
</comment>
<dbReference type="InterPro" id="IPR001375">
    <property type="entry name" value="Peptidase_S9_cat"/>
</dbReference>
<dbReference type="GO" id="GO:0052689">
    <property type="term" value="F:carboxylic ester hydrolase activity"/>
    <property type="evidence" value="ECO:0007669"/>
    <property type="project" value="TreeGrafter"/>
</dbReference>
<dbReference type="EMBL" id="JACHJJ010000018">
    <property type="protein sequence ID" value="MBB5965671.1"/>
    <property type="molecule type" value="Genomic_DNA"/>
</dbReference>
<reference evidence="6 7" key="1">
    <citation type="submission" date="2020-08" db="EMBL/GenBank/DDBJ databases">
        <title>Genomic Encyclopedia of Type Strains, Phase III (KMG-III): the genomes of soil and plant-associated and newly described type strains.</title>
        <authorList>
            <person name="Whitman W."/>
        </authorList>
    </citation>
    <scope>NUCLEOTIDE SEQUENCE [LARGE SCALE GENOMIC DNA]</scope>
    <source>
        <strain evidence="6 7">CECT 3303</strain>
    </source>
</reference>
<evidence type="ECO:0000256" key="3">
    <source>
        <dbReference type="SAM" id="Phobius"/>
    </source>
</evidence>
<dbReference type="AlphaFoldDB" id="A0A841D613"/>
<feature type="transmembrane region" description="Helical" evidence="3">
    <location>
        <begin position="471"/>
        <end position="490"/>
    </location>
</feature>
<dbReference type="Gene3D" id="3.40.50.1820">
    <property type="entry name" value="alpha/beta hydrolase"/>
    <property type="match status" value="1"/>
</dbReference>
<keyword evidence="3" id="KW-0812">Transmembrane</keyword>
<keyword evidence="3" id="KW-0472">Membrane</keyword>
<feature type="transmembrane region" description="Helical" evidence="3">
    <location>
        <begin position="359"/>
        <end position="378"/>
    </location>
</feature>
<organism evidence="6 7">
    <name type="scientific">Planomonospora venezuelensis</name>
    <dbReference type="NCBI Taxonomy" id="1999"/>
    <lineage>
        <taxon>Bacteria</taxon>
        <taxon>Bacillati</taxon>
        <taxon>Actinomycetota</taxon>
        <taxon>Actinomycetes</taxon>
        <taxon>Streptosporangiales</taxon>
        <taxon>Streptosporangiaceae</taxon>
        <taxon>Planomonospora</taxon>
    </lineage>
</organism>
<dbReference type="RefSeq" id="WP_184945232.1">
    <property type="nucleotide sequence ID" value="NZ_BAAAWZ010000001.1"/>
</dbReference>
<dbReference type="InterPro" id="IPR002471">
    <property type="entry name" value="Pept_S9_AS"/>
</dbReference>
<feature type="signal peptide" evidence="4">
    <location>
        <begin position="1"/>
        <end position="22"/>
    </location>
</feature>
<feature type="region of interest" description="Disordered" evidence="2">
    <location>
        <begin position="24"/>
        <end position="53"/>
    </location>
</feature>
<feature type="transmembrane region" description="Helical" evidence="3">
    <location>
        <begin position="432"/>
        <end position="450"/>
    </location>
</feature>
<proteinExistence type="predicted"/>
<dbReference type="GO" id="GO:0004252">
    <property type="term" value="F:serine-type endopeptidase activity"/>
    <property type="evidence" value="ECO:0007669"/>
    <property type="project" value="InterPro"/>
</dbReference>
<dbReference type="InterPro" id="IPR053145">
    <property type="entry name" value="AB_hydrolase_Est10"/>
</dbReference>
<dbReference type="InterPro" id="IPR029058">
    <property type="entry name" value="AB_hydrolase_fold"/>
</dbReference>
<feature type="domain" description="Peptidase S9 prolyl oligopeptidase catalytic" evidence="5">
    <location>
        <begin position="135"/>
        <end position="294"/>
    </location>
</feature>
<evidence type="ECO:0000256" key="1">
    <source>
        <dbReference type="ARBA" id="ARBA00022801"/>
    </source>
</evidence>
<sequence length="493" mass="50751">MRRTLPAATAALCLLLAAPAAAATASPPAAPPSGTRSSPAAPSAASPPAVPADLTATEVSFRGDGGRTMHGTVLAPAAPAPARPGLVLVHGAGDATPRTKLMGEAVAFAREGVAVLVYDKRSEGYSRFRRSYAQLAGDALGAVAALRARPGVDPAKVGLWGLSEGGWVAPLAASRSRDVAFVVIVGANGMTPLRQQAWAVTSGLRRAGVSGSVVDRTEPTLYRAIADGGLFPEPHHDPGPVLAGVDQPVLAVWGTHDLLTPPRENPPLIAGALEKGGNRNYTFRFFPGADHAAHQTPDGGVTRLPGLTPGYAELVGSWIGEVTAGRPPTAQVSGPEPVQIAQSTPVDPPAWWESAPVQVAALALFLVAFTAYPVTALVRRLRGRSRAPVSRAAGLLSAGGLTVVLGGFSYLFHLTLTSVKLAAPGPLLAGRPLPWLALQLLAAACVIATARTALAWRRAPGPTPRGERVRLGLLLTGGAVFLPWAVYWGLLLP</sequence>
<evidence type="ECO:0000313" key="7">
    <source>
        <dbReference type="Proteomes" id="UP000562352"/>
    </source>
</evidence>
<feature type="compositionally biased region" description="Low complexity" evidence="2">
    <location>
        <begin position="24"/>
        <end position="47"/>
    </location>
</feature>
<protein>
    <recommendedName>
        <fullName evidence="5">Peptidase S9 prolyl oligopeptidase catalytic domain-containing protein</fullName>
    </recommendedName>
</protein>
<feature type="transmembrane region" description="Helical" evidence="3">
    <location>
        <begin position="390"/>
        <end position="412"/>
    </location>
</feature>
<evidence type="ECO:0000256" key="4">
    <source>
        <dbReference type="SAM" id="SignalP"/>
    </source>
</evidence>